<evidence type="ECO:0000313" key="8">
    <source>
        <dbReference type="EMBL" id="KAL1505974.1"/>
    </source>
</evidence>
<evidence type="ECO:0000256" key="5">
    <source>
        <dbReference type="PIRSR" id="PIRSR640255-2"/>
    </source>
</evidence>
<dbReference type="GO" id="GO:0004519">
    <property type="term" value="F:endonuclease activity"/>
    <property type="evidence" value="ECO:0007669"/>
    <property type="project" value="UniProtKB-KW"/>
</dbReference>
<feature type="binding site" evidence="5">
    <location>
        <position position="247"/>
    </location>
    <ligand>
        <name>Mg(2+)</name>
        <dbReference type="ChEBI" id="CHEBI:18420"/>
        <note>catalytic</note>
    </ligand>
</feature>
<keyword evidence="6" id="KW-0732">Signal</keyword>
<accession>A0ABD1EY65</accession>
<dbReference type="SMART" id="SM00892">
    <property type="entry name" value="Endonuclease_NS"/>
    <property type="match status" value="1"/>
</dbReference>
<keyword evidence="2" id="KW-0540">Nuclease</keyword>
<evidence type="ECO:0000313" key="9">
    <source>
        <dbReference type="Proteomes" id="UP001566132"/>
    </source>
</evidence>
<dbReference type="FunFam" id="3.40.570.10:FF:000007">
    <property type="entry name" value="Alkaline nuclease"/>
    <property type="match status" value="1"/>
</dbReference>
<dbReference type="AlphaFoldDB" id="A0ABD1EY65"/>
<feature type="domain" description="DNA/RNA non-specific endonuclease/pyrophosphatase/phosphodiesterase" evidence="7">
    <location>
        <begin position="129"/>
        <end position="375"/>
    </location>
</feature>
<dbReference type="Proteomes" id="UP001566132">
    <property type="component" value="Unassembled WGS sequence"/>
</dbReference>
<evidence type="ECO:0000259" key="7">
    <source>
        <dbReference type="SMART" id="SM00892"/>
    </source>
</evidence>
<comment type="similarity">
    <text evidence="1">Belongs to the DNA/RNA non-specific endonuclease family.</text>
</comment>
<dbReference type="PANTHER" id="PTHR13966">
    <property type="entry name" value="ENDONUCLEASE RELATED"/>
    <property type="match status" value="1"/>
</dbReference>
<evidence type="ECO:0000256" key="4">
    <source>
        <dbReference type="PIRSR" id="PIRSR640255-1"/>
    </source>
</evidence>
<evidence type="ECO:0000256" key="3">
    <source>
        <dbReference type="ARBA" id="ARBA00022759"/>
    </source>
</evidence>
<dbReference type="Pfam" id="PF01223">
    <property type="entry name" value="Endonuclease_NS"/>
    <property type="match status" value="1"/>
</dbReference>
<sequence length="392" mass="45736">MFYLLIIFFQLIYEISCECVIVPVNIKPTPLVIHSTNQIAYSPAFLKRDENITITCPGNQVLYEGTRMGEVITITCGNFNTFMYGDQELQFHSLACEDIPRNTIRYTGEKCLNGNREIEIGYLIPNYGFLRQILICFDAVYFSPIYSHFNLTSTILTRDSRVPRKFFEESGFYVTYNSLDNLYRRDKERETINQQLELDRWSDKFIKNDDRFINRGHLTSKGDFVYAFQQLATFHYVNSAPQWASFNGGNWNEVEISVRELASTSSKNLEIYTGVYGTMSLPNQRHWRKVPLFLHNIQGKKLLPIPQLFWKLIYDRTSDKGIVIVGVNNIYELNMTEDVVCLDIGDRISWFNRKLQNQKHNIELGYIYACSVNDFCKKTNYCPNLNVNNLLL</sequence>
<dbReference type="InterPro" id="IPR040255">
    <property type="entry name" value="Non-specific_endonuclease"/>
</dbReference>
<feature type="chain" id="PRO_5044760000" description="DNA/RNA non-specific endonuclease/pyrophosphatase/phosphodiesterase domain-containing protein" evidence="6">
    <location>
        <begin position="18"/>
        <end position="392"/>
    </location>
</feature>
<keyword evidence="3" id="KW-0255">Endonuclease</keyword>
<keyword evidence="9" id="KW-1185">Reference proteome</keyword>
<evidence type="ECO:0000256" key="6">
    <source>
        <dbReference type="SAM" id="SignalP"/>
    </source>
</evidence>
<name>A0ABD1EY65_HYPHA</name>
<reference evidence="8 9" key="1">
    <citation type="submission" date="2024-05" db="EMBL/GenBank/DDBJ databases">
        <title>Genetic variation in Jamaican populations of the coffee berry borer (Hypothenemus hampei).</title>
        <authorList>
            <person name="Errbii M."/>
            <person name="Myrie A."/>
        </authorList>
    </citation>
    <scope>NUCLEOTIDE SEQUENCE [LARGE SCALE GENOMIC DNA]</scope>
    <source>
        <strain evidence="8">JA-Hopewell-2020-01-JO</strain>
        <tissue evidence="8">Whole body</tissue>
    </source>
</reference>
<protein>
    <recommendedName>
        <fullName evidence="7">DNA/RNA non-specific endonuclease/pyrophosphatase/phosphodiesterase domain-containing protein</fullName>
    </recommendedName>
</protein>
<dbReference type="InterPro" id="IPR044929">
    <property type="entry name" value="DNA/RNA_non-sp_Endonuclease_sf"/>
</dbReference>
<gene>
    <name evidence="8" type="ORF">ABEB36_005415</name>
</gene>
<feature type="signal peptide" evidence="6">
    <location>
        <begin position="1"/>
        <end position="17"/>
    </location>
</feature>
<evidence type="ECO:0000256" key="2">
    <source>
        <dbReference type="ARBA" id="ARBA00022722"/>
    </source>
</evidence>
<keyword evidence="5" id="KW-0479">Metal-binding</keyword>
<proteinExistence type="inferred from homology"/>
<dbReference type="PANTHER" id="PTHR13966:SF19">
    <property type="entry name" value="NUCLEASE EXOG, MITOCHONDRIAL"/>
    <property type="match status" value="1"/>
</dbReference>
<comment type="caution">
    <text evidence="8">The sequence shown here is derived from an EMBL/GenBank/DDBJ whole genome shotgun (WGS) entry which is preliminary data.</text>
</comment>
<dbReference type="EMBL" id="JBDJPC010000004">
    <property type="protein sequence ID" value="KAL1505974.1"/>
    <property type="molecule type" value="Genomic_DNA"/>
</dbReference>
<dbReference type="SUPFAM" id="SSF54060">
    <property type="entry name" value="His-Me finger endonucleases"/>
    <property type="match status" value="1"/>
</dbReference>
<dbReference type="Gene3D" id="3.40.570.10">
    <property type="entry name" value="Extracellular Endonuclease, subunit A"/>
    <property type="match status" value="1"/>
</dbReference>
<organism evidence="8 9">
    <name type="scientific">Hypothenemus hampei</name>
    <name type="common">Coffee berry borer</name>
    <dbReference type="NCBI Taxonomy" id="57062"/>
    <lineage>
        <taxon>Eukaryota</taxon>
        <taxon>Metazoa</taxon>
        <taxon>Ecdysozoa</taxon>
        <taxon>Arthropoda</taxon>
        <taxon>Hexapoda</taxon>
        <taxon>Insecta</taxon>
        <taxon>Pterygota</taxon>
        <taxon>Neoptera</taxon>
        <taxon>Endopterygota</taxon>
        <taxon>Coleoptera</taxon>
        <taxon>Polyphaga</taxon>
        <taxon>Cucujiformia</taxon>
        <taxon>Curculionidae</taxon>
        <taxon>Scolytinae</taxon>
        <taxon>Hypothenemus</taxon>
    </lineage>
</organism>
<keyword evidence="3" id="KW-0378">Hydrolase</keyword>
<feature type="active site" description="Proton acceptor" evidence="4">
    <location>
        <position position="217"/>
    </location>
</feature>
<dbReference type="InterPro" id="IPR001604">
    <property type="entry name" value="Endo_G_ENPP1-like_dom"/>
</dbReference>
<dbReference type="InterPro" id="IPR044925">
    <property type="entry name" value="His-Me_finger_sf"/>
</dbReference>
<evidence type="ECO:0000256" key="1">
    <source>
        <dbReference type="ARBA" id="ARBA00010052"/>
    </source>
</evidence>